<evidence type="ECO:0000313" key="8">
    <source>
        <dbReference type="EMBL" id="GAA3705663.1"/>
    </source>
</evidence>
<feature type="transmembrane region" description="Helical" evidence="7">
    <location>
        <begin position="100"/>
        <end position="120"/>
    </location>
</feature>
<accession>A0ABP7DKH3</accession>
<keyword evidence="3 7" id="KW-0812">Transmembrane</keyword>
<feature type="transmembrane region" description="Helical" evidence="7">
    <location>
        <begin position="24"/>
        <end position="54"/>
    </location>
</feature>
<feature type="transmembrane region" description="Helical" evidence="7">
    <location>
        <begin position="60"/>
        <end position="79"/>
    </location>
</feature>
<keyword evidence="9" id="KW-1185">Reference proteome</keyword>
<dbReference type="InterPro" id="IPR050367">
    <property type="entry name" value="APC_superfamily"/>
</dbReference>
<keyword evidence="5 7" id="KW-0472">Membrane</keyword>
<comment type="subcellular location">
    <subcellularLocation>
        <location evidence="1">Cell membrane</location>
        <topology evidence="1">Multi-pass membrane protein</topology>
    </subcellularLocation>
</comment>
<dbReference type="Proteomes" id="UP001501536">
    <property type="component" value="Unassembled WGS sequence"/>
</dbReference>
<sequence>MNTSTPAEAPPNTTRQTRLNAGSIGTAGIVFFVVAAAAPLAATLGAGPVVFMFAGSAAPAMYLIASLALLLFAFGFAAMSRYVTNAGGFAAFVAWGLGRWAGYAAAGIALLAYLAMFLGISAQLATFTSDFFDRFFGINLPWQPALLIGVAIIGLLAYRDIRVSTVLLGVMLVLEVLFLVVFDVAVLVGGGADGINVASFNPADIFSPTMGLAILFAFACFVGFEATILYGEEAKEPKKAVPRATYTSIAIIGVIYTLTMWALALAYGVDNVQDAALADPVNFVLAAVTDYLGAGSAVVLELLVLTSLLAVLLSFHNALNRYVFSLGRANFLPRGLGVSHPRYQSPARASLVVTATITVLLVLFTFTGQDPFAVLYMWMLGLGTLGLLLLQATGAAAVIVFLRSRSANEALWARFIAPLLGGIMLLVAVILAVVNFDALIDSGGSVAVILPALYVVAVVAGLVIGAVRNTDDLRQEHDPETGAATPLPSPKPTSTHSSSTGPRHG</sequence>
<dbReference type="PIRSF" id="PIRSF006060">
    <property type="entry name" value="AA_transporter"/>
    <property type="match status" value="1"/>
</dbReference>
<feature type="transmembrane region" description="Helical" evidence="7">
    <location>
        <begin position="446"/>
        <end position="467"/>
    </location>
</feature>
<organism evidence="8 9">
    <name type="scientific">Zhihengliuella alba</name>
    <dbReference type="NCBI Taxonomy" id="547018"/>
    <lineage>
        <taxon>Bacteria</taxon>
        <taxon>Bacillati</taxon>
        <taxon>Actinomycetota</taxon>
        <taxon>Actinomycetes</taxon>
        <taxon>Micrococcales</taxon>
        <taxon>Micrococcaceae</taxon>
        <taxon>Zhihengliuella</taxon>
    </lineage>
</organism>
<evidence type="ECO:0000256" key="3">
    <source>
        <dbReference type="ARBA" id="ARBA00022692"/>
    </source>
</evidence>
<gene>
    <name evidence="8" type="ORF">GCM10022377_19230</name>
</gene>
<keyword evidence="4 7" id="KW-1133">Transmembrane helix</keyword>
<dbReference type="PANTHER" id="PTHR42770">
    <property type="entry name" value="AMINO ACID TRANSPORTER-RELATED"/>
    <property type="match status" value="1"/>
</dbReference>
<evidence type="ECO:0000256" key="4">
    <source>
        <dbReference type="ARBA" id="ARBA00022989"/>
    </source>
</evidence>
<evidence type="ECO:0000313" key="9">
    <source>
        <dbReference type="Proteomes" id="UP001501536"/>
    </source>
</evidence>
<name>A0ABP7DKH3_9MICC</name>
<comment type="caution">
    <text evidence="8">The sequence shown here is derived from an EMBL/GenBank/DDBJ whole genome shotgun (WGS) entry which is preliminary data.</text>
</comment>
<evidence type="ECO:0000256" key="6">
    <source>
        <dbReference type="SAM" id="MobiDB-lite"/>
    </source>
</evidence>
<feature type="transmembrane region" description="Helical" evidence="7">
    <location>
        <begin position="349"/>
        <end position="369"/>
    </location>
</feature>
<feature type="transmembrane region" description="Helical" evidence="7">
    <location>
        <begin position="375"/>
        <end position="402"/>
    </location>
</feature>
<evidence type="ECO:0000256" key="2">
    <source>
        <dbReference type="ARBA" id="ARBA00022475"/>
    </source>
</evidence>
<feature type="region of interest" description="Disordered" evidence="6">
    <location>
        <begin position="474"/>
        <end position="505"/>
    </location>
</feature>
<evidence type="ECO:0000256" key="7">
    <source>
        <dbReference type="SAM" id="Phobius"/>
    </source>
</evidence>
<proteinExistence type="predicted"/>
<dbReference type="PANTHER" id="PTHR42770:SF16">
    <property type="entry name" value="AMINO ACID PERMEASE"/>
    <property type="match status" value="1"/>
</dbReference>
<evidence type="ECO:0000256" key="5">
    <source>
        <dbReference type="ARBA" id="ARBA00023136"/>
    </source>
</evidence>
<reference evidence="9" key="1">
    <citation type="journal article" date="2019" name="Int. J. Syst. Evol. Microbiol.">
        <title>The Global Catalogue of Microorganisms (GCM) 10K type strain sequencing project: providing services to taxonomists for standard genome sequencing and annotation.</title>
        <authorList>
            <consortium name="The Broad Institute Genomics Platform"/>
            <consortium name="The Broad Institute Genome Sequencing Center for Infectious Disease"/>
            <person name="Wu L."/>
            <person name="Ma J."/>
        </authorList>
    </citation>
    <scope>NUCLEOTIDE SEQUENCE [LARGE SCALE GENOMIC DNA]</scope>
    <source>
        <strain evidence="9">JCM 16961</strain>
    </source>
</reference>
<feature type="transmembrane region" description="Helical" evidence="7">
    <location>
        <begin position="291"/>
        <end position="315"/>
    </location>
</feature>
<dbReference type="InterPro" id="IPR002293">
    <property type="entry name" value="AA/rel_permease1"/>
</dbReference>
<feature type="transmembrane region" description="Helical" evidence="7">
    <location>
        <begin position="140"/>
        <end position="158"/>
    </location>
</feature>
<dbReference type="Gene3D" id="1.20.1740.10">
    <property type="entry name" value="Amino acid/polyamine transporter I"/>
    <property type="match status" value="1"/>
</dbReference>
<evidence type="ECO:0000256" key="1">
    <source>
        <dbReference type="ARBA" id="ARBA00004651"/>
    </source>
</evidence>
<dbReference type="EMBL" id="BAABCJ010000005">
    <property type="protein sequence ID" value="GAA3705663.1"/>
    <property type="molecule type" value="Genomic_DNA"/>
</dbReference>
<feature type="transmembrane region" description="Helical" evidence="7">
    <location>
        <begin position="165"/>
        <end position="190"/>
    </location>
</feature>
<feature type="transmembrane region" description="Helical" evidence="7">
    <location>
        <begin position="243"/>
        <end position="267"/>
    </location>
</feature>
<keyword evidence="2" id="KW-1003">Cell membrane</keyword>
<feature type="transmembrane region" description="Helical" evidence="7">
    <location>
        <begin position="411"/>
        <end position="434"/>
    </location>
</feature>
<protein>
    <submittedName>
        <fullName evidence="8">APC family permease</fullName>
    </submittedName>
</protein>
<feature type="compositionally biased region" description="Low complexity" evidence="6">
    <location>
        <begin position="492"/>
        <end position="505"/>
    </location>
</feature>
<dbReference type="RefSeq" id="WP_344883619.1">
    <property type="nucleotide sequence ID" value="NZ_BAABCJ010000005.1"/>
</dbReference>
<dbReference type="Pfam" id="PF13520">
    <property type="entry name" value="AA_permease_2"/>
    <property type="match status" value="1"/>
</dbReference>
<feature type="transmembrane region" description="Helical" evidence="7">
    <location>
        <begin position="210"/>
        <end position="231"/>
    </location>
</feature>